<dbReference type="Proteomes" id="UP001153269">
    <property type="component" value="Unassembled WGS sequence"/>
</dbReference>
<keyword evidence="4" id="KW-1185">Reference proteome</keyword>
<feature type="compositionally biased region" description="Basic and acidic residues" evidence="1">
    <location>
        <begin position="54"/>
        <end position="68"/>
    </location>
</feature>
<feature type="transmembrane region" description="Helical" evidence="2">
    <location>
        <begin position="12"/>
        <end position="32"/>
    </location>
</feature>
<gene>
    <name evidence="3" type="ORF">PLEPLA_LOCUS23761</name>
</gene>
<evidence type="ECO:0000256" key="2">
    <source>
        <dbReference type="SAM" id="Phobius"/>
    </source>
</evidence>
<dbReference type="EMBL" id="CADEAL010001801">
    <property type="protein sequence ID" value="CAB1435710.1"/>
    <property type="molecule type" value="Genomic_DNA"/>
</dbReference>
<accession>A0A9N7UQ05</accession>
<keyword evidence="2" id="KW-0472">Membrane</keyword>
<proteinExistence type="predicted"/>
<evidence type="ECO:0000256" key="1">
    <source>
        <dbReference type="SAM" id="MobiDB-lite"/>
    </source>
</evidence>
<dbReference type="AlphaFoldDB" id="A0A9N7UQ05"/>
<protein>
    <submittedName>
        <fullName evidence="3">Uncharacterized protein</fullName>
    </submittedName>
</protein>
<keyword evidence="2" id="KW-1133">Transmembrane helix</keyword>
<keyword evidence="2" id="KW-0812">Transmembrane</keyword>
<feature type="region of interest" description="Disordered" evidence="1">
    <location>
        <begin position="43"/>
        <end position="83"/>
    </location>
</feature>
<sequence>MILSGPVSSRSVVLVVLVVLVLLVPYGGRLLFRASTPQRRNIDLMKLPPLAPRPRREDTSPADGDKSRPPSYDVSQEQAWPGKSLSPFGCSVDRSLPNACLGISLQPFV</sequence>
<evidence type="ECO:0000313" key="3">
    <source>
        <dbReference type="EMBL" id="CAB1435710.1"/>
    </source>
</evidence>
<name>A0A9N7UQ05_PLEPL</name>
<evidence type="ECO:0000313" key="4">
    <source>
        <dbReference type="Proteomes" id="UP001153269"/>
    </source>
</evidence>
<reference evidence="3" key="1">
    <citation type="submission" date="2020-03" db="EMBL/GenBank/DDBJ databases">
        <authorList>
            <person name="Weist P."/>
        </authorList>
    </citation>
    <scope>NUCLEOTIDE SEQUENCE</scope>
</reference>
<organism evidence="3 4">
    <name type="scientific">Pleuronectes platessa</name>
    <name type="common">European plaice</name>
    <dbReference type="NCBI Taxonomy" id="8262"/>
    <lineage>
        <taxon>Eukaryota</taxon>
        <taxon>Metazoa</taxon>
        <taxon>Chordata</taxon>
        <taxon>Craniata</taxon>
        <taxon>Vertebrata</taxon>
        <taxon>Euteleostomi</taxon>
        <taxon>Actinopterygii</taxon>
        <taxon>Neopterygii</taxon>
        <taxon>Teleostei</taxon>
        <taxon>Neoteleostei</taxon>
        <taxon>Acanthomorphata</taxon>
        <taxon>Carangaria</taxon>
        <taxon>Pleuronectiformes</taxon>
        <taxon>Pleuronectoidei</taxon>
        <taxon>Pleuronectidae</taxon>
        <taxon>Pleuronectes</taxon>
    </lineage>
</organism>
<comment type="caution">
    <text evidence="3">The sequence shown here is derived from an EMBL/GenBank/DDBJ whole genome shotgun (WGS) entry which is preliminary data.</text>
</comment>